<evidence type="ECO:0000313" key="2">
    <source>
        <dbReference type="Proteomes" id="UP001363151"/>
    </source>
</evidence>
<name>A0ABR1GFK9_AURAN</name>
<dbReference type="PANTHER" id="PTHR11954">
    <property type="entry name" value="D-DOPACHROME DECARBOXYLASE"/>
    <property type="match status" value="1"/>
</dbReference>
<dbReference type="PANTHER" id="PTHR11954:SF6">
    <property type="entry name" value="MACROPHAGE MIGRATION INHIBITORY FACTOR"/>
    <property type="match status" value="1"/>
</dbReference>
<protein>
    <submittedName>
        <fullName evidence="1">Phenylpyruvate tautomerase</fullName>
    </submittedName>
</protein>
<dbReference type="SUPFAM" id="SSF55331">
    <property type="entry name" value="Tautomerase/MIF"/>
    <property type="match status" value="1"/>
</dbReference>
<proteinExistence type="predicted"/>
<dbReference type="GO" id="GO:0050178">
    <property type="term" value="F:phenylpyruvate tautomerase activity"/>
    <property type="evidence" value="ECO:0007669"/>
    <property type="project" value="UniProtKB-EC"/>
</dbReference>
<comment type="caution">
    <text evidence="1">The sequence shown here is derived from an EMBL/GenBank/DDBJ whole genome shotgun (WGS) entry which is preliminary data.</text>
</comment>
<sequence>MPSVVVQAAVAPKSGAAGFCKLLSSTVAGTLGKPESYVLTTFTKVDAVCYGGDAETPAAFLYLSSLGAITPETNAATSAALAEVLEAELGVPKGRYYINFFDSERSNMGYNGGTF</sequence>
<accession>A0ABR1GFK9</accession>
<dbReference type="GO" id="GO:0005615">
    <property type="term" value="C:extracellular space"/>
    <property type="evidence" value="ECO:0007669"/>
    <property type="project" value="UniProtKB-KW"/>
</dbReference>
<reference evidence="1 2" key="1">
    <citation type="submission" date="2024-03" db="EMBL/GenBank/DDBJ databases">
        <title>Aureococcus anophagefferens CCMP1851 and Kratosvirus quantuckense: Draft genome of a second virus-susceptible host strain in the model system.</title>
        <authorList>
            <person name="Chase E."/>
            <person name="Truchon A.R."/>
            <person name="Schepens W."/>
            <person name="Wilhelm S.W."/>
        </authorList>
    </citation>
    <scope>NUCLEOTIDE SEQUENCE [LARGE SCALE GENOMIC DNA]</scope>
    <source>
        <strain evidence="1 2">CCMP1851</strain>
    </source>
</reference>
<evidence type="ECO:0000313" key="1">
    <source>
        <dbReference type="EMBL" id="KAK7254617.1"/>
    </source>
</evidence>
<gene>
    <name evidence="1" type="primary">MIF</name>
    <name evidence="1" type="ORF">SO694_00010224</name>
</gene>
<dbReference type="InterPro" id="IPR014347">
    <property type="entry name" value="Tautomerase/MIF_sf"/>
</dbReference>
<dbReference type="KEGG" id="aaf:AURANDRAFT_30541"/>
<dbReference type="GO" id="GO:0004167">
    <property type="term" value="F:dopachrome isomerase activity"/>
    <property type="evidence" value="ECO:0007669"/>
    <property type="project" value="UniProtKB-EC"/>
</dbReference>
<dbReference type="EMBL" id="JBBJCI010000023">
    <property type="protein sequence ID" value="KAK7254617.1"/>
    <property type="molecule type" value="Genomic_DNA"/>
</dbReference>
<keyword evidence="2" id="KW-1185">Reference proteome</keyword>
<dbReference type="Pfam" id="PF01187">
    <property type="entry name" value="MIF"/>
    <property type="match status" value="1"/>
</dbReference>
<dbReference type="InterPro" id="IPR001398">
    <property type="entry name" value="Macrophage_inhib_fac"/>
</dbReference>
<dbReference type="Proteomes" id="UP001363151">
    <property type="component" value="Unassembled WGS sequence"/>
</dbReference>
<organism evidence="1 2">
    <name type="scientific">Aureococcus anophagefferens</name>
    <name type="common">Harmful bloom alga</name>
    <dbReference type="NCBI Taxonomy" id="44056"/>
    <lineage>
        <taxon>Eukaryota</taxon>
        <taxon>Sar</taxon>
        <taxon>Stramenopiles</taxon>
        <taxon>Ochrophyta</taxon>
        <taxon>Pelagophyceae</taxon>
        <taxon>Pelagomonadales</taxon>
        <taxon>Pelagomonadaceae</taxon>
        <taxon>Aureococcus</taxon>
    </lineage>
</organism>
<dbReference type="Gene3D" id="3.30.429.10">
    <property type="entry name" value="Macrophage Migration Inhibitory Factor"/>
    <property type="match status" value="1"/>
</dbReference>
<dbReference type="GO" id="GO:0005125">
    <property type="term" value="F:cytokine activity"/>
    <property type="evidence" value="ECO:0007669"/>
    <property type="project" value="UniProtKB-KW"/>
</dbReference>